<dbReference type="EMBL" id="CP035088">
    <property type="protein sequence ID" value="QBZ89695.1"/>
    <property type="molecule type" value="Genomic_DNA"/>
</dbReference>
<proteinExistence type="predicted"/>
<dbReference type="Proteomes" id="UP000296468">
    <property type="component" value="Chromosome"/>
</dbReference>
<reference evidence="1 2" key="1">
    <citation type="journal article" date="2019" name="Front. Microbiol.">
        <title>In silico and Genetic Analyses of Cyclic Lipopeptide Synthetic Gene Clusters in Pseudomonas sp. 11K1.</title>
        <authorList>
            <person name="Zhao H."/>
            <person name="Liu Y.P."/>
            <person name="Zhang L.Q."/>
        </authorList>
    </citation>
    <scope>NUCLEOTIDE SEQUENCE [LARGE SCALE GENOMIC DNA]</scope>
    <source>
        <strain evidence="1 2">11K1</strain>
    </source>
</reference>
<dbReference type="KEGG" id="pvk:EPZ47_13525"/>
<dbReference type="AlphaFoldDB" id="A0A4P7PGP9"/>
<evidence type="ECO:0000313" key="1">
    <source>
        <dbReference type="EMBL" id="QBZ89695.1"/>
    </source>
</evidence>
<protein>
    <submittedName>
        <fullName evidence="1">Uncharacterized protein</fullName>
    </submittedName>
</protein>
<name>A0A4P7PGP9_9PSED</name>
<gene>
    <name evidence="1" type="ORF">EPZ47_13525</name>
</gene>
<accession>A0A4P7PGP9</accession>
<organism evidence="1 2">
    <name type="scientific">Pseudomonas viciae</name>
    <dbReference type="NCBI Taxonomy" id="2505979"/>
    <lineage>
        <taxon>Bacteria</taxon>
        <taxon>Pseudomonadati</taxon>
        <taxon>Pseudomonadota</taxon>
        <taxon>Gammaproteobacteria</taxon>
        <taxon>Pseudomonadales</taxon>
        <taxon>Pseudomonadaceae</taxon>
        <taxon>Pseudomonas</taxon>
    </lineage>
</organism>
<evidence type="ECO:0000313" key="2">
    <source>
        <dbReference type="Proteomes" id="UP000296468"/>
    </source>
</evidence>
<sequence>MLAVPTLLRAGSLPQGICGEDETWAQYTPLCGSELARDSGGSACISAECAAVIASKLAPTKSPSILRPGTV</sequence>